<proteinExistence type="predicted"/>
<name>A0AAW1MCF0_POPJA</name>
<dbReference type="Proteomes" id="UP001458880">
    <property type="component" value="Unassembled WGS sequence"/>
</dbReference>
<evidence type="ECO:0000313" key="1">
    <source>
        <dbReference type="EMBL" id="KAK9743744.1"/>
    </source>
</evidence>
<protein>
    <submittedName>
        <fullName evidence="1">Uncharacterized protein</fullName>
    </submittedName>
</protein>
<sequence>MGRTPFPPIIIIAVNNSAHVIRHVVRLVSGDSDMSRLKVGIPCANAVTNTRTHKSWYSLRECRNEHADTKDHEDGFYAFLTLARVPLDGVPGQITAFAVVGE</sequence>
<keyword evidence="2" id="KW-1185">Reference proteome</keyword>
<evidence type="ECO:0000313" key="2">
    <source>
        <dbReference type="Proteomes" id="UP001458880"/>
    </source>
</evidence>
<reference evidence="1 2" key="1">
    <citation type="journal article" date="2024" name="BMC Genomics">
        <title>De novo assembly and annotation of Popillia japonica's genome with initial clues to its potential as an invasive pest.</title>
        <authorList>
            <person name="Cucini C."/>
            <person name="Boschi S."/>
            <person name="Funari R."/>
            <person name="Cardaioli E."/>
            <person name="Iannotti N."/>
            <person name="Marturano G."/>
            <person name="Paoli F."/>
            <person name="Bruttini M."/>
            <person name="Carapelli A."/>
            <person name="Frati F."/>
            <person name="Nardi F."/>
        </authorList>
    </citation>
    <scope>NUCLEOTIDE SEQUENCE [LARGE SCALE GENOMIC DNA]</scope>
    <source>
        <strain evidence="1">DMR45628</strain>
    </source>
</reference>
<accession>A0AAW1MCF0</accession>
<dbReference type="EMBL" id="JASPKY010000066">
    <property type="protein sequence ID" value="KAK9743744.1"/>
    <property type="molecule type" value="Genomic_DNA"/>
</dbReference>
<comment type="caution">
    <text evidence="1">The sequence shown here is derived from an EMBL/GenBank/DDBJ whole genome shotgun (WGS) entry which is preliminary data.</text>
</comment>
<dbReference type="AlphaFoldDB" id="A0AAW1MCF0"/>
<organism evidence="1 2">
    <name type="scientific">Popillia japonica</name>
    <name type="common">Japanese beetle</name>
    <dbReference type="NCBI Taxonomy" id="7064"/>
    <lineage>
        <taxon>Eukaryota</taxon>
        <taxon>Metazoa</taxon>
        <taxon>Ecdysozoa</taxon>
        <taxon>Arthropoda</taxon>
        <taxon>Hexapoda</taxon>
        <taxon>Insecta</taxon>
        <taxon>Pterygota</taxon>
        <taxon>Neoptera</taxon>
        <taxon>Endopterygota</taxon>
        <taxon>Coleoptera</taxon>
        <taxon>Polyphaga</taxon>
        <taxon>Scarabaeiformia</taxon>
        <taxon>Scarabaeidae</taxon>
        <taxon>Rutelinae</taxon>
        <taxon>Popillia</taxon>
    </lineage>
</organism>
<gene>
    <name evidence="1" type="ORF">QE152_g8386</name>
</gene>